<dbReference type="InterPro" id="IPR027417">
    <property type="entry name" value="P-loop_NTPase"/>
</dbReference>
<evidence type="ECO:0000256" key="2">
    <source>
        <dbReference type="ARBA" id="ARBA00022553"/>
    </source>
</evidence>
<dbReference type="PANTHER" id="PTHR45775">
    <property type="entry name" value="RAD, GEM/KIR FAMILY MEMBER 2, ISOFORM C"/>
    <property type="match status" value="1"/>
</dbReference>
<dbReference type="GO" id="GO:0003924">
    <property type="term" value="F:GTPase activity"/>
    <property type="evidence" value="ECO:0007669"/>
    <property type="project" value="InterPro"/>
</dbReference>
<dbReference type="GO" id="GO:0005246">
    <property type="term" value="F:calcium channel regulator activity"/>
    <property type="evidence" value="ECO:0007669"/>
    <property type="project" value="TreeGrafter"/>
</dbReference>
<evidence type="ECO:0000256" key="3">
    <source>
        <dbReference type="SAM" id="MobiDB-lite"/>
    </source>
</evidence>
<organism evidence="4 5">
    <name type="scientific">Magallana gigas</name>
    <name type="common">Pacific oyster</name>
    <name type="synonym">Crassostrea gigas</name>
    <dbReference type="NCBI Taxonomy" id="29159"/>
    <lineage>
        <taxon>Eukaryota</taxon>
        <taxon>Metazoa</taxon>
        <taxon>Spiralia</taxon>
        <taxon>Lophotrochozoa</taxon>
        <taxon>Mollusca</taxon>
        <taxon>Bivalvia</taxon>
        <taxon>Autobranchia</taxon>
        <taxon>Pteriomorphia</taxon>
        <taxon>Ostreida</taxon>
        <taxon>Ostreoidea</taxon>
        <taxon>Ostreidae</taxon>
        <taxon>Magallana</taxon>
    </lineage>
</organism>
<proteinExistence type="inferred from homology"/>
<accession>A0A8W8MUM8</accession>
<feature type="compositionally biased region" description="Polar residues" evidence="3">
    <location>
        <begin position="87"/>
        <end position="100"/>
    </location>
</feature>
<dbReference type="SUPFAM" id="SSF52540">
    <property type="entry name" value="P-loop containing nucleoside triphosphate hydrolases"/>
    <property type="match status" value="1"/>
</dbReference>
<dbReference type="Pfam" id="PF00071">
    <property type="entry name" value="Ras"/>
    <property type="match status" value="1"/>
</dbReference>
<keyword evidence="2" id="KW-0597">Phosphoprotein</keyword>
<dbReference type="AlphaFoldDB" id="A0A8W8MUM8"/>
<dbReference type="InterPro" id="IPR001806">
    <property type="entry name" value="Small_GTPase"/>
</dbReference>
<reference evidence="4" key="1">
    <citation type="submission" date="2022-08" db="UniProtKB">
        <authorList>
            <consortium name="EnsemblMetazoa"/>
        </authorList>
    </citation>
    <scope>IDENTIFICATION</scope>
    <source>
        <strain evidence="4">05x7-T-G4-1.051#20</strain>
    </source>
</reference>
<evidence type="ECO:0008006" key="6">
    <source>
        <dbReference type="Google" id="ProtNLM"/>
    </source>
</evidence>
<dbReference type="GO" id="GO:0005525">
    <property type="term" value="F:GTP binding"/>
    <property type="evidence" value="ECO:0007669"/>
    <property type="project" value="InterPro"/>
</dbReference>
<evidence type="ECO:0000313" key="5">
    <source>
        <dbReference type="Proteomes" id="UP000005408"/>
    </source>
</evidence>
<feature type="region of interest" description="Disordered" evidence="3">
    <location>
        <begin position="82"/>
        <end position="101"/>
    </location>
</feature>
<name>A0A8W8MUM8_MAGGI</name>
<dbReference type="PROSITE" id="PS51419">
    <property type="entry name" value="RAB"/>
    <property type="match status" value="1"/>
</dbReference>
<sequence>MEIANSSPVKLHNGSAPPSRTNSFKNKPRARGVQKLIDVPRRNSMPDTGAKDLLSVREGANGEPLRRVRSFKMTSKGIVNRGDTFRESNTSLASDGSFSEQPFHINRQRQRVPSESDNLESEAVIDFATSTSIPNVYRVALCGSVGVGKTALVNQFKTSEYMGGFEISIGTHEDVLEGDVEDEMTVSVLLDGEESTIEFHDVTDNQELLKTLSVDAYVIVFSVNNPSTFQIAKDNLNKIRNELKINKTIILVANKIDLVRKRAVPANDARKLADTHCCKYIETSVALNHQVDELLVGILRQIRLSRNKKSPQVNPGSHPKPKVKRSGALGLLDRLFSRKAKSGSTCDNLYDV</sequence>
<dbReference type="GO" id="GO:0005886">
    <property type="term" value="C:plasma membrane"/>
    <property type="evidence" value="ECO:0007669"/>
    <property type="project" value="TreeGrafter"/>
</dbReference>
<dbReference type="SMART" id="SM00175">
    <property type="entry name" value="RAB"/>
    <property type="match status" value="1"/>
</dbReference>
<comment type="similarity">
    <text evidence="1">Belongs to the small GTPase superfamily. RGK family.</text>
</comment>
<feature type="compositionally biased region" description="Polar residues" evidence="3">
    <location>
        <begin position="16"/>
        <end position="25"/>
    </location>
</feature>
<keyword evidence="5" id="KW-1185">Reference proteome</keyword>
<dbReference type="PANTHER" id="PTHR45775:SF6">
    <property type="entry name" value="RAD, GEM_KIR FAMILY MEMBER 2, ISOFORM C"/>
    <property type="match status" value="1"/>
</dbReference>
<evidence type="ECO:0000256" key="1">
    <source>
        <dbReference type="ARBA" id="ARBA00008846"/>
    </source>
</evidence>
<dbReference type="Gene3D" id="3.40.50.300">
    <property type="entry name" value="P-loop containing nucleotide triphosphate hydrolases"/>
    <property type="match status" value="1"/>
</dbReference>
<dbReference type="SMART" id="SM00173">
    <property type="entry name" value="RAS"/>
    <property type="match status" value="1"/>
</dbReference>
<dbReference type="InterPro" id="IPR051641">
    <property type="entry name" value="RGK_GTP-binding_reg"/>
</dbReference>
<protein>
    <recommendedName>
        <fullName evidence="6">GTP-binding protein RAD</fullName>
    </recommendedName>
</protein>
<dbReference type="EnsemblMetazoa" id="G35154.10">
    <property type="protein sequence ID" value="G35154.10:cds"/>
    <property type="gene ID" value="G35154"/>
</dbReference>
<dbReference type="PROSITE" id="PS51421">
    <property type="entry name" value="RAS"/>
    <property type="match status" value="1"/>
</dbReference>
<dbReference type="PRINTS" id="PR00449">
    <property type="entry name" value="RASTRNSFRMNG"/>
</dbReference>
<feature type="region of interest" description="Disordered" evidence="3">
    <location>
        <begin position="1"/>
        <end position="30"/>
    </location>
</feature>
<dbReference type="Proteomes" id="UP000005408">
    <property type="component" value="Unassembled WGS sequence"/>
</dbReference>
<evidence type="ECO:0000313" key="4">
    <source>
        <dbReference type="EnsemblMetazoa" id="G35154.10:cds"/>
    </source>
</evidence>